<comment type="subcellular location">
    <subcellularLocation>
        <location evidence="2">Cytoplasm</location>
    </subcellularLocation>
    <subcellularLocation>
        <location evidence="1">Nucleus</location>
    </subcellularLocation>
</comment>
<dbReference type="EC" id="2.1.1.319" evidence="3"/>
<dbReference type="EMBL" id="MBDO02000354">
    <property type="protein sequence ID" value="RLN56613.1"/>
    <property type="molecule type" value="Genomic_DNA"/>
</dbReference>
<dbReference type="Proteomes" id="UP000277300">
    <property type="component" value="Unassembled WGS sequence"/>
</dbReference>
<dbReference type="GO" id="GO:0005737">
    <property type="term" value="C:cytoplasm"/>
    <property type="evidence" value="ECO:0007669"/>
    <property type="project" value="UniProtKB-SubCell"/>
</dbReference>
<dbReference type="GO" id="GO:0035242">
    <property type="term" value="F:protein-arginine omega-N asymmetric methyltransferase activity"/>
    <property type="evidence" value="ECO:0007669"/>
    <property type="project" value="UniProtKB-EC"/>
</dbReference>
<protein>
    <recommendedName>
        <fullName evidence="3">type I protein arginine methyltransferase</fullName>
        <ecNumber evidence="3">2.1.1.319</ecNumber>
    </recommendedName>
</protein>
<dbReference type="OrthoDB" id="7848332at2759"/>
<keyword evidence="11" id="KW-0539">Nucleus</keyword>
<evidence type="ECO:0000256" key="3">
    <source>
        <dbReference type="ARBA" id="ARBA00011925"/>
    </source>
</evidence>
<evidence type="ECO:0000259" key="15">
    <source>
        <dbReference type="Pfam" id="PF22528"/>
    </source>
</evidence>
<evidence type="ECO:0000256" key="7">
    <source>
        <dbReference type="ARBA" id="ARBA00022691"/>
    </source>
</evidence>
<evidence type="ECO:0000256" key="9">
    <source>
        <dbReference type="ARBA" id="ARBA00023015"/>
    </source>
</evidence>
<dbReference type="SUPFAM" id="SSF53335">
    <property type="entry name" value="S-adenosyl-L-methionine-dependent methyltransferases"/>
    <property type="match status" value="1"/>
</dbReference>
<dbReference type="Gene3D" id="3.40.50.150">
    <property type="entry name" value="Vaccinia Virus protein VP39"/>
    <property type="match status" value="1"/>
</dbReference>
<keyword evidence="5 13" id="KW-0489">Methyltransferase</keyword>
<evidence type="ECO:0000256" key="14">
    <source>
        <dbReference type="SAM" id="MobiDB-lite"/>
    </source>
</evidence>
<dbReference type="Pfam" id="PF22528">
    <property type="entry name" value="PRMT_C"/>
    <property type="match status" value="1"/>
</dbReference>
<feature type="compositionally biased region" description="Low complexity" evidence="14">
    <location>
        <begin position="24"/>
        <end position="34"/>
    </location>
</feature>
<accession>A0A3F2RGZ3</accession>
<evidence type="ECO:0000256" key="2">
    <source>
        <dbReference type="ARBA" id="ARBA00004496"/>
    </source>
</evidence>
<dbReference type="PANTHER" id="PTHR11006">
    <property type="entry name" value="PROTEIN ARGININE N-METHYLTRANSFERASE"/>
    <property type="match status" value="1"/>
</dbReference>
<evidence type="ECO:0000256" key="4">
    <source>
        <dbReference type="ARBA" id="ARBA00022490"/>
    </source>
</evidence>
<evidence type="ECO:0000256" key="5">
    <source>
        <dbReference type="ARBA" id="ARBA00022603"/>
    </source>
</evidence>
<keyword evidence="6 13" id="KW-0808">Transferase</keyword>
<dbReference type="Proteomes" id="UP000284657">
    <property type="component" value="Unassembled WGS sequence"/>
</dbReference>
<proteinExistence type="predicted"/>
<organism evidence="16 18">
    <name type="scientific">Phytophthora kernoviae</name>
    <dbReference type="NCBI Taxonomy" id="325452"/>
    <lineage>
        <taxon>Eukaryota</taxon>
        <taxon>Sar</taxon>
        <taxon>Stramenopiles</taxon>
        <taxon>Oomycota</taxon>
        <taxon>Peronosporomycetes</taxon>
        <taxon>Peronosporales</taxon>
        <taxon>Peronosporaceae</taxon>
        <taxon>Phytophthora</taxon>
    </lineage>
</organism>
<keyword evidence="8" id="KW-0156">Chromatin regulator</keyword>
<dbReference type="GO" id="GO:0032259">
    <property type="term" value="P:methylation"/>
    <property type="evidence" value="ECO:0007669"/>
    <property type="project" value="UniProtKB-KW"/>
</dbReference>
<evidence type="ECO:0000256" key="1">
    <source>
        <dbReference type="ARBA" id="ARBA00004123"/>
    </source>
</evidence>
<keyword evidence="10" id="KW-0804">Transcription</keyword>
<dbReference type="EMBL" id="MBAD02000090">
    <property type="protein sequence ID" value="RLN71362.1"/>
    <property type="molecule type" value="Genomic_DNA"/>
</dbReference>
<dbReference type="GO" id="GO:0005634">
    <property type="term" value="C:nucleus"/>
    <property type="evidence" value="ECO:0007669"/>
    <property type="project" value="UniProtKB-SubCell"/>
</dbReference>
<dbReference type="InterPro" id="IPR029063">
    <property type="entry name" value="SAM-dependent_MTases_sf"/>
</dbReference>
<evidence type="ECO:0000256" key="12">
    <source>
        <dbReference type="ARBA" id="ARBA00049086"/>
    </source>
</evidence>
<dbReference type="Gene3D" id="2.70.160.11">
    <property type="entry name" value="Hnrnp arginine n-methyltransferase1"/>
    <property type="match status" value="1"/>
</dbReference>
<evidence type="ECO:0000313" key="18">
    <source>
        <dbReference type="Proteomes" id="UP000277300"/>
    </source>
</evidence>
<feature type="compositionally biased region" description="Acidic residues" evidence="14">
    <location>
        <begin position="40"/>
        <end position="51"/>
    </location>
</feature>
<dbReference type="InterPro" id="IPR055135">
    <property type="entry name" value="PRMT_dom"/>
</dbReference>
<evidence type="ECO:0000256" key="10">
    <source>
        <dbReference type="ARBA" id="ARBA00023163"/>
    </source>
</evidence>
<sequence>MAEQHQEVKASPSPMEDTEAWRKSGSQPAAAQQSTATNRDDEETNPQEEDNPFSQYYGMLLHQQNMLQDHVRTGTYERAMLSNPSDFKDKVVLDVGTGSGILAFFAIKAGARKVYAVELSNMADCARELVAANGLSDRITIIKGKMEDVELPEQVDVVVSEPMGFFLVHERMLETFVAAGKKWRQPAPSFKMFPSIGTMFMSPFSDDSIYREQMAKVAFWQQQDFYGVNLSSLRARATENHFSQPVVGYFPPEILLSSRSAEHVIDFADVTKEQLDTFDFPFHFVVERTAIMHGLGCWFTVDFLGTDARVVLSTAPHDPGTHWYQCRLLLSTPVAVNASQSVSGNLHFVANKKFSYDIDLEVRLDGTSIVSRNHIRLHDQMYHYLYSAGVTSVGVATADGAQPQASSY</sequence>
<keyword evidence="7 13" id="KW-0949">S-adenosyl-L-methionine</keyword>
<dbReference type="CDD" id="cd02440">
    <property type="entry name" value="AdoMet_MTases"/>
    <property type="match status" value="1"/>
</dbReference>
<evidence type="ECO:0000256" key="13">
    <source>
        <dbReference type="PROSITE-ProRule" id="PRU01015"/>
    </source>
</evidence>
<dbReference type="Pfam" id="PF06325">
    <property type="entry name" value="PrmA"/>
    <property type="match status" value="1"/>
</dbReference>
<evidence type="ECO:0000313" key="19">
    <source>
        <dbReference type="Proteomes" id="UP000284657"/>
    </source>
</evidence>
<evidence type="ECO:0000313" key="16">
    <source>
        <dbReference type="EMBL" id="RLN56613.1"/>
    </source>
</evidence>
<dbReference type="FunFam" id="3.40.50.150:FF:000132">
    <property type="entry name" value="Protein arginine N-methyltransferase PRMT10"/>
    <property type="match status" value="1"/>
</dbReference>
<feature type="region of interest" description="Disordered" evidence="14">
    <location>
        <begin position="1"/>
        <end position="53"/>
    </location>
</feature>
<comment type="caution">
    <text evidence="16">The sequence shown here is derived from an EMBL/GenBank/DDBJ whole genome shotgun (WGS) entry which is preliminary data.</text>
</comment>
<keyword evidence="9" id="KW-0805">Transcription regulation</keyword>
<evidence type="ECO:0000256" key="6">
    <source>
        <dbReference type="ARBA" id="ARBA00022679"/>
    </source>
</evidence>
<evidence type="ECO:0000256" key="11">
    <source>
        <dbReference type="ARBA" id="ARBA00023242"/>
    </source>
</evidence>
<evidence type="ECO:0000313" key="17">
    <source>
        <dbReference type="EMBL" id="RLN71362.1"/>
    </source>
</evidence>
<feature type="domain" description="Protein arginine N-methyltransferase" evidence="15">
    <location>
        <begin position="197"/>
        <end position="364"/>
    </location>
</feature>
<dbReference type="AlphaFoldDB" id="A0A3F2RGZ3"/>
<gene>
    <name evidence="17" type="ORF">BBJ29_006233</name>
    <name evidence="16" type="ORF">BBP00_00007910</name>
</gene>
<dbReference type="PROSITE" id="PS51678">
    <property type="entry name" value="SAM_MT_PRMT"/>
    <property type="match status" value="1"/>
</dbReference>
<keyword evidence="4" id="KW-0963">Cytoplasm</keyword>
<dbReference type="GO" id="GO:0070611">
    <property type="term" value="F:histone H3R2 methyltransferase activity"/>
    <property type="evidence" value="ECO:0007669"/>
    <property type="project" value="TreeGrafter"/>
</dbReference>
<reference evidence="18 19" key="1">
    <citation type="submission" date="2018-07" db="EMBL/GenBank/DDBJ databases">
        <title>Genome sequencing of oomycete isolates from Chile give support for New Zealand origin for Phytophthora kernoviae and make available the first Nothophytophthora sp. genome.</title>
        <authorList>
            <person name="Studholme D.J."/>
            <person name="Sanfuentes E."/>
            <person name="Panda P."/>
            <person name="Hill R."/>
            <person name="Sambles C."/>
            <person name="Grant M."/>
            <person name="Williams N.M."/>
            <person name="Mcdougal R.L."/>
        </authorList>
    </citation>
    <scope>NUCLEOTIDE SEQUENCE [LARGE SCALE GENOMIC DNA]</scope>
    <source>
        <strain evidence="16">Chile6</strain>
        <strain evidence="17">Chile7</strain>
    </source>
</reference>
<evidence type="ECO:0000256" key="8">
    <source>
        <dbReference type="ARBA" id="ARBA00022853"/>
    </source>
</evidence>
<dbReference type="PANTHER" id="PTHR11006:SF10">
    <property type="entry name" value="HISTONE-ARGININE METHYLTRANSFERASE CARMER-RELATED"/>
    <property type="match status" value="1"/>
</dbReference>
<comment type="catalytic activity">
    <reaction evidence="12">
        <text>L-arginyl-[protein] + 2 S-adenosyl-L-methionine = N(omega),N(omega)-dimethyl-L-arginyl-[protein] + 2 S-adenosyl-L-homocysteine + 2 H(+)</text>
        <dbReference type="Rhea" id="RHEA:48096"/>
        <dbReference type="Rhea" id="RHEA-COMP:10532"/>
        <dbReference type="Rhea" id="RHEA-COMP:11991"/>
        <dbReference type="ChEBI" id="CHEBI:15378"/>
        <dbReference type="ChEBI" id="CHEBI:29965"/>
        <dbReference type="ChEBI" id="CHEBI:57856"/>
        <dbReference type="ChEBI" id="CHEBI:59789"/>
        <dbReference type="ChEBI" id="CHEBI:61897"/>
        <dbReference type="EC" id="2.1.1.319"/>
    </reaction>
</comment>
<dbReference type="InterPro" id="IPR025799">
    <property type="entry name" value="Arg_MeTrfase"/>
</dbReference>
<name>A0A3F2RGZ3_9STRA</name>